<keyword evidence="10" id="KW-1185">Reference proteome</keyword>
<dbReference type="EMBL" id="MU856035">
    <property type="protein sequence ID" value="KAK3897943.1"/>
    <property type="molecule type" value="Genomic_DNA"/>
</dbReference>
<keyword evidence="3 7" id="KW-1133">Transmembrane helix</keyword>
<evidence type="ECO:0000256" key="4">
    <source>
        <dbReference type="ARBA" id="ARBA00023136"/>
    </source>
</evidence>
<keyword evidence="4 7" id="KW-0472">Membrane</keyword>
<evidence type="ECO:0000259" key="8">
    <source>
        <dbReference type="Pfam" id="PF20684"/>
    </source>
</evidence>
<sequence>MSSPPPVDLQDDRSSSIIVCAVVLCTVATAFVSLRFYVRATMLKSEDWLILVAMEPASRSGLGRHIATVAPAEMMEYLKSSWFQTLFYNLSLCLTKLSILMLYLRVLTHDYIRKVTWAAIGIVGLYNVWGICMYFSMCIPLAKMWDPSLPGSCHPISVWFALTYLHIATDFILLLIPIPVVVTMTIPLRQKVGLMIVFTTGLFVCLISVLRTIWLNQYPNSQDITWDLVFVANWSTAELNAAVICACMPTLRPVLGKVFGPLADRVFPPQEPSSEDTTGSRPRTVGSMPMQAFRFGRRSRARQETTPSQLEICGRTVTSGGDMSVAGEGVGGGGHSRKGDMDSDAELVGDSEYPVEMGMGVSR</sequence>
<dbReference type="PANTHER" id="PTHR33048">
    <property type="entry name" value="PTH11-LIKE INTEGRAL MEMBRANE PROTEIN (AFU_ORTHOLOGUE AFUA_5G11245)"/>
    <property type="match status" value="1"/>
</dbReference>
<feature type="transmembrane region" description="Helical" evidence="7">
    <location>
        <begin position="194"/>
        <end position="214"/>
    </location>
</feature>
<dbReference type="InterPro" id="IPR052337">
    <property type="entry name" value="SAT4-like"/>
</dbReference>
<evidence type="ECO:0000256" key="1">
    <source>
        <dbReference type="ARBA" id="ARBA00004141"/>
    </source>
</evidence>
<feature type="transmembrane region" description="Helical" evidence="7">
    <location>
        <begin position="156"/>
        <end position="182"/>
    </location>
</feature>
<feature type="transmembrane region" description="Helical" evidence="7">
    <location>
        <begin position="15"/>
        <end position="36"/>
    </location>
</feature>
<keyword evidence="2 7" id="KW-0812">Transmembrane</keyword>
<reference evidence="9" key="2">
    <citation type="submission" date="2023-05" db="EMBL/GenBank/DDBJ databases">
        <authorList>
            <consortium name="Lawrence Berkeley National Laboratory"/>
            <person name="Steindorff A."/>
            <person name="Hensen N."/>
            <person name="Bonometti L."/>
            <person name="Westerberg I."/>
            <person name="Brannstrom I.O."/>
            <person name="Guillou S."/>
            <person name="Cros-Aarteil S."/>
            <person name="Calhoun S."/>
            <person name="Haridas S."/>
            <person name="Kuo A."/>
            <person name="Mondo S."/>
            <person name="Pangilinan J."/>
            <person name="Riley R."/>
            <person name="Labutti K."/>
            <person name="Andreopoulos B."/>
            <person name="Lipzen A."/>
            <person name="Chen C."/>
            <person name="Yanf M."/>
            <person name="Daum C."/>
            <person name="Ng V."/>
            <person name="Clum A."/>
            <person name="Ohm R."/>
            <person name="Martin F."/>
            <person name="Silar P."/>
            <person name="Natvig D."/>
            <person name="Lalanne C."/>
            <person name="Gautier V."/>
            <person name="Ament-Velasquez S.L."/>
            <person name="Kruys A."/>
            <person name="Hutchinson M.I."/>
            <person name="Powell A.J."/>
            <person name="Barry K."/>
            <person name="Miller A.N."/>
            <person name="Grigoriev I.V."/>
            <person name="Debuchy R."/>
            <person name="Gladieux P."/>
            <person name="Thoren M.H."/>
            <person name="Johannesson H."/>
        </authorList>
    </citation>
    <scope>NUCLEOTIDE SEQUENCE</scope>
    <source>
        <strain evidence="9">CBS 103.79</strain>
    </source>
</reference>
<reference evidence="9" key="1">
    <citation type="journal article" date="2023" name="Mol. Phylogenet. Evol.">
        <title>Genome-scale phylogeny and comparative genomics of the fungal order Sordariales.</title>
        <authorList>
            <person name="Hensen N."/>
            <person name="Bonometti L."/>
            <person name="Westerberg I."/>
            <person name="Brannstrom I.O."/>
            <person name="Guillou S."/>
            <person name="Cros-Aarteil S."/>
            <person name="Calhoun S."/>
            <person name="Haridas S."/>
            <person name="Kuo A."/>
            <person name="Mondo S."/>
            <person name="Pangilinan J."/>
            <person name="Riley R."/>
            <person name="LaButti K."/>
            <person name="Andreopoulos B."/>
            <person name="Lipzen A."/>
            <person name="Chen C."/>
            <person name="Yan M."/>
            <person name="Daum C."/>
            <person name="Ng V."/>
            <person name="Clum A."/>
            <person name="Steindorff A."/>
            <person name="Ohm R.A."/>
            <person name="Martin F."/>
            <person name="Silar P."/>
            <person name="Natvig D.O."/>
            <person name="Lalanne C."/>
            <person name="Gautier V."/>
            <person name="Ament-Velasquez S.L."/>
            <person name="Kruys A."/>
            <person name="Hutchinson M.I."/>
            <person name="Powell A.J."/>
            <person name="Barry K."/>
            <person name="Miller A.N."/>
            <person name="Grigoriev I.V."/>
            <person name="Debuchy R."/>
            <person name="Gladieux P."/>
            <person name="Hiltunen Thoren M."/>
            <person name="Johannesson H."/>
        </authorList>
    </citation>
    <scope>NUCLEOTIDE SEQUENCE</scope>
    <source>
        <strain evidence="9">CBS 103.79</strain>
    </source>
</reference>
<feature type="region of interest" description="Disordered" evidence="6">
    <location>
        <begin position="314"/>
        <end position="363"/>
    </location>
</feature>
<dbReference type="Pfam" id="PF20684">
    <property type="entry name" value="Fung_rhodopsin"/>
    <property type="match status" value="1"/>
</dbReference>
<evidence type="ECO:0000256" key="5">
    <source>
        <dbReference type="ARBA" id="ARBA00038359"/>
    </source>
</evidence>
<name>A0AAN6MDC7_9PEZI</name>
<comment type="similarity">
    <text evidence="5">Belongs to the SAT4 family.</text>
</comment>
<feature type="transmembrane region" description="Helical" evidence="7">
    <location>
        <begin position="116"/>
        <end position="136"/>
    </location>
</feature>
<protein>
    <submittedName>
        <fullName evidence="9">Phosphoglucosamine mutase</fullName>
    </submittedName>
</protein>
<dbReference type="InterPro" id="IPR049326">
    <property type="entry name" value="Rhodopsin_dom_fungi"/>
</dbReference>
<evidence type="ECO:0000256" key="6">
    <source>
        <dbReference type="SAM" id="MobiDB-lite"/>
    </source>
</evidence>
<dbReference type="AlphaFoldDB" id="A0AAN6MDC7"/>
<evidence type="ECO:0000256" key="2">
    <source>
        <dbReference type="ARBA" id="ARBA00022692"/>
    </source>
</evidence>
<evidence type="ECO:0000313" key="9">
    <source>
        <dbReference type="EMBL" id="KAK3897943.1"/>
    </source>
</evidence>
<feature type="domain" description="Rhodopsin" evidence="8">
    <location>
        <begin position="35"/>
        <end position="256"/>
    </location>
</feature>
<feature type="transmembrane region" description="Helical" evidence="7">
    <location>
        <begin position="86"/>
        <end position="104"/>
    </location>
</feature>
<gene>
    <name evidence="9" type="ORF">C8A05DRAFT_47601</name>
</gene>
<comment type="subcellular location">
    <subcellularLocation>
        <location evidence="1">Membrane</location>
        <topology evidence="1">Multi-pass membrane protein</topology>
    </subcellularLocation>
</comment>
<evidence type="ECO:0000256" key="3">
    <source>
        <dbReference type="ARBA" id="ARBA00022989"/>
    </source>
</evidence>
<comment type="caution">
    <text evidence="9">The sequence shown here is derived from an EMBL/GenBank/DDBJ whole genome shotgun (WGS) entry which is preliminary data.</text>
</comment>
<accession>A0AAN6MDC7</accession>
<evidence type="ECO:0000313" key="10">
    <source>
        <dbReference type="Proteomes" id="UP001303889"/>
    </source>
</evidence>
<proteinExistence type="inferred from homology"/>
<dbReference type="PANTHER" id="PTHR33048:SF47">
    <property type="entry name" value="INTEGRAL MEMBRANE PROTEIN-RELATED"/>
    <property type="match status" value="1"/>
</dbReference>
<dbReference type="GO" id="GO:0016020">
    <property type="term" value="C:membrane"/>
    <property type="evidence" value="ECO:0007669"/>
    <property type="project" value="UniProtKB-SubCell"/>
</dbReference>
<dbReference type="Proteomes" id="UP001303889">
    <property type="component" value="Unassembled WGS sequence"/>
</dbReference>
<feature type="region of interest" description="Disordered" evidence="6">
    <location>
        <begin position="266"/>
        <end position="287"/>
    </location>
</feature>
<evidence type="ECO:0000256" key="7">
    <source>
        <dbReference type="SAM" id="Phobius"/>
    </source>
</evidence>
<organism evidence="9 10">
    <name type="scientific">Staphylotrichum tortipilum</name>
    <dbReference type="NCBI Taxonomy" id="2831512"/>
    <lineage>
        <taxon>Eukaryota</taxon>
        <taxon>Fungi</taxon>
        <taxon>Dikarya</taxon>
        <taxon>Ascomycota</taxon>
        <taxon>Pezizomycotina</taxon>
        <taxon>Sordariomycetes</taxon>
        <taxon>Sordariomycetidae</taxon>
        <taxon>Sordariales</taxon>
        <taxon>Chaetomiaceae</taxon>
        <taxon>Staphylotrichum</taxon>
    </lineage>
</organism>